<feature type="domain" description="Nitrogen regulatory protein areA GATA-like" evidence="2">
    <location>
        <begin position="172"/>
        <end position="199"/>
    </location>
</feature>
<dbReference type="Proteomes" id="UP000315522">
    <property type="component" value="Unassembled WGS sequence"/>
</dbReference>
<feature type="compositionally biased region" description="Acidic residues" evidence="1">
    <location>
        <begin position="94"/>
        <end position="110"/>
    </location>
</feature>
<feature type="region of interest" description="Disordered" evidence="1">
    <location>
        <begin position="642"/>
        <end position="708"/>
    </location>
</feature>
<dbReference type="InterPro" id="IPR013860">
    <property type="entry name" value="AreA_GATA"/>
</dbReference>
<dbReference type="Pfam" id="PF08550">
    <property type="entry name" value="GATA_AreA"/>
    <property type="match status" value="1"/>
</dbReference>
<comment type="caution">
    <text evidence="3">The sequence shown here is derived from an EMBL/GenBank/DDBJ whole genome shotgun (WGS) entry which is preliminary data.</text>
</comment>
<dbReference type="PANTHER" id="PTHR38166:SF1">
    <property type="entry name" value="C2H2-TYPE DOMAIN-CONTAINING PROTEIN"/>
    <property type="match status" value="1"/>
</dbReference>
<protein>
    <recommendedName>
        <fullName evidence="2">Nitrogen regulatory protein areA GATA-like domain-containing protein</fullName>
    </recommendedName>
</protein>
<dbReference type="PANTHER" id="PTHR38166">
    <property type="entry name" value="C2H2-TYPE DOMAIN-CONTAINING PROTEIN-RELATED"/>
    <property type="match status" value="1"/>
</dbReference>
<proteinExistence type="predicted"/>
<feature type="region of interest" description="Disordered" evidence="1">
    <location>
        <begin position="415"/>
        <end position="434"/>
    </location>
</feature>
<feature type="compositionally biased region" description="Low complexity" evidence="1">
    <location>
        <begin position="642"/>
        <end position="665"/>
    </location>
</feature>
<evidence type="ECO:0000313" key="3">
    <source>
        <dbReference type="EMBL" id="TVY87997.1"/>
    </source>
</evidence>
<accession>A0A559M4V3</accession>
<evidence type="ECO:0000259" key="2">
    <source>
        <dbReference type="Pfam" id="PF08550"/>
    </source>
</evidence>
<dbReference type="AlphaFoldDB" id="A0A559M4V3"/>
<dbReference type="EMBL" id="QGML01002012">
    <property type="protein sequence ID" value="TVY87997.1"/>
    <property type="molecule type" value="Genomic_DNA"/>
</dbReference>
<feature type="region of interest" description="Disordered" evidence="1">
    <location>
        <begin position="478"/>
        <end position="592"/>
    </location>
</feature>
<keyword evidence="4" id="KW-1185">Reference proteome</keyword>
<evidence type="ECO:0000256" key="1">
    <source>
        <dbReference type="SAM" id="MobiDB-lite"/>
    </source>
</evidence>
<evidence type="ECO:0000313" key="4">
    <source>
        <dbReference type="Proteomes" id="UP000315522"/>
    </source>
</evidence>
<name>A0A559M4V3_9HELO</name>
<reference evidence="3 4" key="1">
    <citation type="submission" date="2018-05" db="EMBL/GenBank/DDBJ databases">
        <title>Genome sequencing and assembly of the regulated plant pathogen Lachnellula willkommii and related sister species for the development of diagnostic species identification markers.</title>
        <authorList>
            <person name="Giroux E."/>
            <person name="Bilodeau G."/>
        </authorList>
    </citation>
    <scope>NUCLEOTIDE SEQUENCE [LARGE SCALE GENOMIC DNA]</scope>
    <source>
        <strain evidence="3 4">CBS 172.35</strain>
    </source>
</reference>
<feature type="compositionally biased region" description="Polar residues" evidence="1">
    <location>
        <begin position="62"/>
        <end position="87"/>
    </location>
</feature>
<gene>
    <name evidence="3" type="primary">SPAC227.15</name>
    <name evidence="3" type="ORF">LAWI1_G008411</name>
</gene>
<sequence length="1057" mass="119059">MDDSRPGPEDVHFEWEDIIEYKTARAPKHGKRPLPTRHLSFLEFPSADANLIDSDVDASQWSETESNVSTGRSSSLAGSHSTRTTFSLGGVDDLSGDEEQIDFPSYDDTDNSGLRISGSCDDFSSFQAISPTAESSWPDPKRAEDDVAVIAIPSRHVDYLSHDWCEEDIWSSWKHLRSKRKDYSKKERLENAAWRIWGKERQNLVTITPDTISWYALSQPRMCHVLTSIRNKDRDVTWLYGPLQTIANESDLCYTSGAIVSTAHQVSSLNVKPILKKRTLCDALLQRSMSSSSLDRQPESTEFRPHDDYLELNQNDPARNSARFASTTRITSDQNLSTTAKNVRFHERVEQCIAVENEGHEEHGNENELEDCLTMYYGQTEQANVRLYKAPSSLLDKSAQDPGSMKTIATLPTTTLNDPKATATPPPRSADKSACWSPSSYLYDTSVGTVCTVEPDSVRVAHDDSDEEDWLECFAPQQDYDTTSDMPSVGESIKPSHGIPTYDQIRAHSTSERNISSKQDTNDPEDLLHSHNRAPSGTTTILEEEANSQEDISASEKGSTRTDSDADSDTQSTSEDCSAESDDASNGSSRCDSLHDLDAERLSDRNDMGSILNPIKQDLVDRVMDEFWILFDHQEWDSNITTCNNTSQSSSTPTSFTTSSSPAPSKQAERKRQRIDDDEGAEDNEDKRSRQPRRSPAPREGDGTRFACPFRKHNSRQYNIYNNRVCALNHWRSIARVKCHQVSPYCKRCWKTFKTQQQLDSHITVAATDICDVQPGNPPTGITPAVEKQLRSRKKSHPNQTDEERWKDIYKLLFPNEEIPSPCKLPERLNLSYMYANGALDFEAVKTETPSSPDSRELADYEEYIRRELPRLVRSNIEEVVHRETQPLEAALIGSLVGIIQDCQDRVFRAYRERQGVDPDMVTQAISPPNNNNNNMSPMPRVTWTEDWAAYSLPLQSNFLDAAFEAPLRTEQPTLDLRLGHAEQPRRDIFSDSGYASEPRCSCQGPCTCLNAGLDTRIQDGISSAPTNRFGLSNSDAYPSWHQVDSTEDEADWWMNI</sequence>
<organism evidence="3 4">
    <name type="scientific">Lachnellula willkommii</name>
    <dbReference type="NCBI Taxonomy" id="215461"/>
    <lineage>
        <taxon>Eukaryota</taxon>
        <taxon>Fungi</taxon>
        <taxon>Dikarya</taxon>
        <taxon>Ascomycota</taxon>
        <taxon>Pezizomycotina</taxon>
        <taxon>Leotiomycetes</taxon>
        <taxon>Helotiales</taxon>
        <taxon>Lachnaceae</taxon>
        <taxon>Lachnellula</taxon>
    </lineage>
</organism>
<feature type="region of interest" description="Disordered" evidence="1">
    <location>
        <begin position="62"/>
        <end position="112"/>
    </location>
</feature>